<sequence length="127" mass="14187">MWTFRRINCSLWPILTLGSASGPSRRIEPRSYVDYGARVVQGKLSDVIAYNEWPACSPDLNPVDYSVWAVPEAGACSKPHCSTDSLNRALEKTWNKLSARYLRATVDAFPERLKACVKANGGIFEIH</sequence>
<organism evidence="2">
    <name type="scientific">Haemonchus contortus</name>
    <name type="common">Barber pole worm</name>
    <dbReference type="NCBI Taxonomy" id="6289"/>
    <lineage>
        <taxon>Eukaryota</taxon>
        <taxon>Metazoa</taxon>
        <taxon>Ecdysozoa</taxon>
        <taxon>Nematoda</taxon>
        <taxon>Chromadorea</taxon>
        <taxon>Rhabditida</taxon>
        <taxon>Rhabditina</taxon>
        <taxon>Rhabditomorpha</taxon>
        <taxon>Strongyloidea</taxon>
        <taxon>Trichostrongylidae</taxon>
        <taxon>Haemonchus</taxon>
    </lineage>
</organism>
<dbReference type="GO" id="GO:0003676">
    <property type="term" value="F:nucleic acid binding"/>
    <property type="evidence" value="ECO:0007669"/>
    <property type="project" value="InterPro"/>
</dbReference>
<name>W6NAJ1_HAECO</name>
<reference evidence="2" key="2">
    <citation type="submission" date="2013-05" db="EMBL/GenBank/DDBJ databases">
        <title>The genome and transcriptome of Haemonchus contortus: a key model parasite for drug and vaccine discovery.</title>
        <authorList>
            <person name="Laing R."/>
            <person name="Kikuchi T."/>
            <person name="Martinelli A."/>
            <person name="Tsai I.J."/>
            <person name="Beech R.N."/>
            <person name="Redman E."/>
            <person name="Holroyd N."/>
            <person name="Bartley D.J."/>
            <person name="Beasley H."/>
            <person name="Britton C."/>
            <person name="Curran D."/>
            <person name="Devaney E."/>
            <person name="Gilabert A."/>
            <person name="Jackson F."/>
            <person name="Hunt M."/>
            <person name="Johnston S."/>
            <person name="Kryukov I."/>
            <person name="Li K."/>
            <person name="Morrison A.A."/>
            <person name="Reid A.J."/>
            <person name="Sargison N."/>
            <person name="Saunders G."/>
            <person name="Wasmuth J.D."/>
            <person name="Wolstenholme A."/>
            <person name="Berriman M."/>
            <person name="Gilleard J.S."/>
            <person name="Cotton J.A."/>
        </authorList>
    </citation>
    <scope>NUCLEOTIDE SEQUENCE [LARGE SCALE GENOMIC DNA]</scope>
    <source>
        <strain evidence="2">ISE/inbred ISE</strain>
    </source>
</reference>
<reference evidence="2" key="1">
    <citation type="submission" date="2013-03" db="EMBL/GenBank/DDBJ databases">
        <authorList>
            <person name="Aslett M."/>
        </authorList>
    </citation>
    <scope>NUCLEOTIDE SEQUENCE [LARGE SCALE GENOMIC DNA]</scope>
    <source>
        <strain evidence="2">ISE/inbred ISE</strain>
    </source>
</reference>
<dbReference type="AlphaFoldDB" id="W6NAJ1"/>
<evidence type="ECO:0000313" key="2">
    <source>
        <dbReference type="EMBL" id="CDL94318.1"/>
    </source>
</evidence>
<dbReference type="PANTHER" id="PTHR46068:SF1">
    <property type="entry name" value="TRANSPOSASE IS30-LIKE HTH DOMAIN-CONTAINING PROTEIN"/>
    <property type="match status" value="1"/>
</dbReference>
<dbReference type="InterPro" id="IPR036397">
    <property type="entry name" value="RNaseH_sf"/>
</dbReference>
<proteinExistence type="predicted"/>
<comment type="caution">
    <text evidence="2">The sequence shown here is derived from an EMBL/GenBank/DDBJ whole genome shotgun (WGS) entry which is preliminary data.</text>
</comment>
<dbReference type="PANTHER" id="PTHR46068">
    <property type="entry name" value="PROTEIN CBG27172"/>
    <property type="match status" value="1"/>
</dbReference>
<accession>W6NAJ1</accession>
<gene>
    <name evidence="2" type="ORF">HCOI_00827400</name>
</gene>
<dbReference type="EMBL" id="CAVP010058269">
    <property type="protein sequence ID" value="CDL94318.1"/>
    <property type="molecule type" value="Genomic_DNA"/>
</dbReference>
<evidence type="ECO:0000256" key="1">
    <source>
        <dbReference type="SAM" id="SignalP"/>
    </source>
</evidence>
<dbReference type="Gene3D" id="3.30.420.10">
    <property type="entry name" value="Ribonuclease H-like superfamily/Ribonuclease H"/>
    <property type="match status" value="1"/>
</dbReference>
<feature type="signal peptide" evidence="1">
    <location>
        <begin position="1"/>
        <end position="20"/>
    </location>
</feature>
<keyword evidence="1" id="KW-0732">Signal</keyword>
<feature type="chain" id="PRO_5004881100" evidence="1">
    <location>
        <begin position="21"/>
        <end position="127"/>
    </location>
</feature>
<protein>
    <submittedName>
        <fullName evidence="2">Uncharacterized protein</fullName>
    </submittedName>
</protein>